<keyword evidence="2 4" id="KW-0732">Signal</keyword>
<dbReference type="CDD" id="cd06333">
    <property type="entry name" value="PBP1_ABC_RPA1789-like"/>
    <property type="match status" value="1"/>
</dbReference>
<dbReference type="Gene3D" id="3.40.50.2300">
    <property type="match status" value="2"/>
</dbReference>
<gene>
    <name evidence="6" type="ORF">DEW08_27810</name>
</gene>
<dbReference type="InterPro" id="IPR028081">
    <property type="entry name" value="Leu-bd"/>
</dbReference>
<evidence type="ECO:0000313" key="7">
    <source>
        <dbReference type="Proteomes" id="UP000245629"/>
    </source>
</evidence>
<feature type="domain" description="Leucine-binding protein" evidence="5">
    <location>
        <begin position="32"/>
        <end position="345"/>
    </location>
</feature>
<organism evidence="6 7">
    <name type="scientific">Azospirillum thermophilum</name>
    <dbReference type="NCBI Taxonomy" id="2202148"/>
    <lineage>
        <taxon>Bacteria</taxon>
        <taxon>Pseudomonadati</taxon>
        <taxon>Pseudomonadota</taxon>
        <taxon>Alphaproteobacteria</taxon>
        <taxon>Rhodospirillales</taxon>
        <taxon>Azospirillaceae</taxon>
        <taxon>Azospirillum</taxon>
    </lineage>
</organism>
<keyword evidence="3" id="KW-0813">Transport</keyword>
<evidence type="ECO:0000256" key="4">
    <source>
        <dbReference type="SAM" id="SignalP"/>
    </source>
</evidence>
<feature type="chain" id="PRO_5015658970" evidence="4">
    <location>
        <begin position="31"/>
        <end position="389"/>
    </location>
</feature>
<feature type="signal peptide" evidence="4">
    <location>
        <begin position="1"/>
        <end position="30"/>
    </location>
</feature>
<dbReference type="PANTHER" id="PTHR30483:SF38">
    <property type="entry name" value="BLR7848 PROTEIN"/>
    <property type="match status" value="1"/>
</dbReference>
<sequence>MQKNDKIARSALVGALMGSLVSITAGPALADITVGFVTAQSGPVSSLGIPYARGIQAAVAYMPEIAGQKVRVITLDDASDPSTASKNARKLVEEEKVDVLIGSAGSPSSLAMAAVARETKTPLISIANANLSGEDGAWMVTVPQEAPLMISAIAEHMKKNGVKTVGYIGFSDAWGDLVYNAMNQAGEKAGIKVLTNERYARADSSATAQALKVVAARPDVVLGGGSGAPGALAYRALAERGWKGPIYGTHALINPDFVRVGGAAVEGLIAPTGPVVVAEQLPDDNPMKKIGLAFREAMAKTSPGAPADAFAAYSFDAWLILADAAGRAIGKAQPGTPEFRVALHDAINSTRDLVGTHGVYSFTPDSRYGTDERSRVVVKLEKGNWKLLQ</sequence>
<comment type="similarity">
    <text evidence="1">Belongs to the leucine-binding protein family.</text>
</comment>
<proteinExistence type="inferred from homology"/>
<dbReference type="RefSeq" id="WP_109333536.1">
    <property type="nucleotide sequence ID" value="NZ_CP029358.1"/>
</dbReference>
<dbReference type="SUPFAM" id="SSF53822">
    <property type="entry name" value="Periplasmic binding protein-like I"/>
    <property type="match status" value="1"/>
</dbReference>
<reference evidence="7" key="1">
    <citation type="submission" date="2018-05" db="EMBL/GenBank/DDBJ databases">
        <title>Azospirillum thermophila sp. nov., a novel isolated from hot spring.</title>
        <authorList>
            <person name="Zhao Z."/>
        </authorList>
    </citation>
    <scope>NUCLEOTIDE SEQUENCE [LARGE SCALE GENOMIC DNA]</scope>
    <source>
        <strain evidence="7">CFH 70021</strain>
        <plasmid evidence="7">unnamed3</plasmid>
    </source>
</reference>
<dbReference type="KEGG" id="azz:DEW08_27810"/>
<evidence type="ECO:0000259" key="5">
    <source>
        <dbReference type="Pfam" id="PF13458"/>
    </source>
</evidence>
<protein>
    <submittedName>
        <fullName evidence="6">Branched-chain amino acid ABC transporter substrate-binding protein</fullName>
    </submittedName>
</protein>
<dbReference type="AlphaFoldDB" id="A0A2S2CZC3"/>
<keyword evidence="7" id="KW-1185">Reference proteome</keyword>
<dbReference type="OrthoDB" id="9791590at2"/>
<dbReference type="PANTHER" id="PTHR30483">
    <property type="entry name" value="LEUCINE-SPECIFIC-BINDING PROTEIN"/>
    <property type="match status" value="1"/>
</dbReference>
<dbReference type="InterPro" id="IPR051010">
    <property type="entry name" value="BCAA_transport"/>
</dbReference>
<keyword evidence="3" id="KW-0029">Amino-acid transport</keyword>
<keyword evidence="6" id="KW-0614">Plasmid</keyword>
<evidence type="ECO:0000256" key="1">
    <source>
        <dbReference type="ARBA" id="ARBA00010062"/>
    </source>
</evidence>
<geneLocation type="plasmid" evidence="6 7">
    <name>unnamed3</name>
</geneLocation>
<dbReference type="Pfam" id="PF13458">
    <property type="entry name" value="Peripla_BP_6"/>
    <property type="match status" value="1"/>
</dbReference>
<evidence type="ECO:0000313" key="6">
    <source>
        <dbReference type="EMBL" id="AWK89839.1"/>
    </source>
</evidence>
<dbReference type="EMBL" id="CP029358">
    <property type="protein sequence ID" value="AWK89839.1"/>
    <property type="molecule type" value="Genomic_DNA"/>
</dbReference>
<evidence type="ECO:0000256" key="2">
    <source>
        <dbReference type="ARBA" id="ARBA00022729"/>
    </source>
</evidence>
<evidence type="ECO:0000256" key="3">
    <source>
        <dbReference type="ARBA" id="ARBA00022970"/>
    </source>
</evidence>
<name>A0A2S2CZC3_9PROT</name>
<dbReference type="InterPro" id="IPR028082">
    <property type="entry name" value="Peripla_BP_I"/>
</dbReference>
<dbReference type="GO" id="GO:0006865">
    <property type="term" value="P:amino acid transport"/>
    <property type="evidence" value="ECO:0007669"/>
    <property type="project" value="UniProtKB-KW"/>
</dbReference>
<dbReference type="Proteomes" id="UP000245629">
    <property type="component" value="Plasmid unnamed3"/>
</dbReference>
<accession>A0A2S2CZC3</accession>